<protein>
    <recommendedName>
        <fullName evidence="1">CD-NTase-associated protein 12/Pycsar effector protein TIR domain-containing protein</fullName>
    </recommendedName>
</protein>
<organism evidence="2 3">
    <name type="scientific">Hydrogenovibrio marinus</name>
    <dbReference type="NCBI Taxonomy" id="28885"/>
    <lineage>
        <taxon>Bacteria</taxon>
        <taxon>Pseudomonadati</taxon>
        <taxon>Pseudomonadota</taxon>
        <taxon>Gammaproteobacteria</taxon>
        <taxon>Thiotrichales</taxon>
        <taxon>Piscirickettsiaceae</taxon>
        <taxon>Hydrogenovibrio</taxon>
    </lineage>
</organism>
<dbReference type="EMBL" id="JMIU01000001">
    <property type="protein sequence ID" value="KDN96114.1"/>
    <property type="molecule type" value="Genomic_DNA"/>
</dbReference>
<evidence type="ECO:0000313" key="3">
    <source>
        <dbReference type="Proteomes" id="UP000027341"/>
    </source>
</evidence>
<dbReference type="AlphaFoldDB" id="A0A066ZV17"/>
<feature type="domain" description="CD-NTase-associated protein 12/Pycsar effector protein TIR" evidence="1">
    <location>
        <begin position="132"/>
        <end position="247"/>
    </location>
</feature>
<dbReference type="RefSeq" id="WP_029911579.1">
    <property type="nucleotide sequence ID" value="NZ_AP020335.1"/>
</dbReference>
<reference evidence="2 3" key="1">
    <citation type="submission" date="2014-04" db="EMBL/GenBank/DDBJ databases">
        <title>Draft genome sequence of Hydrogenovibrio marinus MH-110, a model organism for aerobic H2 metabolism.</title>
        <authorList>
            <person name="Cha H.J."/>
            <person name="Jo B.H."/>
            <person name="Hwang B.H."/>
        </authorList>
    </citation>
    <scope>NUCLEOTIDE SEQUENCE [LARGE SCALE GENOMIC DNA]</scope>
    <source>
        <strain evidence="2 3">MH-110</strain>
    </source>
</reference>
<evidence type="ECO:0000313" key="2">
    <source>
        <dbReference type="EMBL" id="KDN96114.1"/>
    </source>
</evidence>
<dbReference type="Pfam" id="PF10137">
    <property type="entry name" value="CAP12-PCTIR_TIR"/>
    <property type="match status" value="1"/>
</dbReference>
<comment type="caution">
    <text evidence="2">The sequence shown here is derived from an EMBL/GenBank/DDBJ whole genome shotgun (WGS) entry which is preliminary data.</text>
</comment>
<evidence type="ECO:0000259" key="1">
    <source>
        <dbReference type="Pfam" id="PF10137"/>
    </source>
</evidence>
<proteinExistence type="predicted"/>
<dbReference type="GO" id="GO:0050135">
    <property type="term" value="F:NADP+ nucleosidase activity"/>
    <property type="evidence" value="ECO:0007669"/>
    <property type="project" value="InterPro"/>
</dbReference>
<dbReference type="Proteomes" id="UP000027341">
    <property type="component" value="Unassembled WGS sequence"/>
</dbReference>
<name>A0A066ZV17_HYDMR</name>
<keyword evidence="3" id="KW-1185">Reference proteome</keyword>
<gene>
    <name evidence="2" type="ORF">EI16_07445</name>
</gene>
<sequence>MYYHVIVETNGKDKKGNNKHYYEFDNPDLEEIKELIVIPYKENNEIYIDGAYIKRKDIISLKIKSSERPTVELKAIAQSNVPHNVLAVYTTTNVVHNGRYVTDITKETLKSSGGILNPSSPAQTSSVDKNEVFIVHGRDEHAKIDAARFIESLGLKAIILHEQTNSGKTIIEKIESYTNVGFAIVLYTPCDIGGLENGEQRPRARQNVVFEHGFLIGKLGRSNVCALVKGQVEKPNDISGIAYIPLDDHGAWKMKVAQEMRSAGYNIDLNNITF</sequence>
<dbReference type="InterPro" id="IPR019302">
    <property type="entry name" value="CAP12/PCTIR_TIR_dom"/>
</dbReference>
<accession>A0A066ZV17</accession>